<dbReference type="InterPro" id="IPR008914">
    <property type="entry name" value="PEBP"/>
</dbReference>
<dbReference type="InterPro" id="IPR036610">
    <property type="entry name" value="PEBP-like_sf"/>
</dbReference>
<dbReference type="SUPFAM" id="SSF49777">
    <property type="entry name" value="PEBP-like"/>
    <property type="match status" value="1"/>
</dbReference>
<accession>A0A226EI47</accession>
<dbReference type="PANTHER" id="PTHR11362:SF82">
    <property type="entry name" value="PHOSPHATIDYLETHANOLAMINE-BINDING PROTEIN 4"/>
    <property type="match status" value="1"/>
</dbReference>
<dbReference type="OMA" id="FFTQTIE"/>
<comment type="caution">
    <text evidence="1">The sequence shown here is derived from an EMBL/GenBank/DDBJ whole genome shotgun (WGS) entry which is preliminary data.</text>
</comment>
<protein>
    <submittedName>
        <fullName evidence="1">OV-16 antigen</fullName>
    </submittedName>
</protein>
<evidence type="ECO:0000313" key="1">
    <source>
        <dbReference type="EMBL" id="OXA57335.1"/>
    </source>
</evidence>
<organism evidence="1 2">
    <name type="scientific">Folsomia candida</name>
    <name type="common">Springtail</name>
    <dbReference type="NCBI Taxonomy" id="158441"/>
    <lineage>
        <taxon>Eukaryota</taxon>
        <taxon>Metazoa</taxon>
        <taxon>Ecdysozoa</taxon>
        <taxon>Arthropoda</taxon>
        <taxon>Hexapoda</taxon>
        <taxon>Collembola</taxon>
        <taxon>Entomobryomorpha</taxon>
        <taxon>Isotomoidea</taxon>
        <taxon>Isotomidae</taxon>
        <taxon>Proisotominae</taxon>
        <taxon>Folsomia</taxon>
    </lineage>
</organism>
<dbReference type="PANTHER" id="PTHR11362">
    <property type="entry name" value="PHOSPHATIDYLETHANOLAMINE-BINDING PROTEIN"/>
    <property type="match status" value="1"/>
</dbReference>
<evidence type="ECO:0000313" key="2">
    <source>
        <dbReference type="Proteomes" id="UP000198287"/>
    </source>
</evidence>
<dbReference type="EMBL" id="LNIX01000003">
    <property type="protein sequence ID" value="OXA57335.1"/>
    <property type="molecule type" value="Genomic_DNA"/>
</dbReference>
<dbReference type="Proteomes" id="UP000198287">
    <property type="component" value="Unassembled WGS sequence"/>
</dbReference>
<sequence length="184" mass="21027">MENAELVPDVLDREPTSLLRVEFGPKKVQLGNKLTIQEVSEAPTLVDWDAEKGKFYSLCFTDPDAPSRSTPTVREWVHWLVVNIPGDSKDISKGDTLIEFVPSCPGENSGIHRYTFVLHQQPSHLDFSAVQRFDKSVEHRALRRHFSIRTFAQRFSFGEALAGNFYTTEWDDYVSVIRKQLGLE</sequence>
<dbReference type="Gene3D" id="3.90.280.10">
    <property type="entry name" value="PEBP-like"/>
    <property type="match status" value="1"/>
</dbReference>
<dbReference type="InterPro" id="IPR035810">
    <property type="entry name" value="PEBP_euk"/>
</dbReference>
<dbReference type="OrthoDB" id="2506647at2759"/>
<dbReference type="STRING" id="158441.A0A226EI47"/>
<dbReference type="CDD" id="cd00866">
    <property type="entry name" value="PEBP_euk"/>
    <property type="match status" value="1"/>
</dbReference>
<name>A0A226EI47_FOLCA</name>
<gene>
    <name evidence="1" type="ORF">Fcan01_07011</name>
</gene>
<proteinExistence type="predicted"/>
<keyword evidence="2" id="KW-1185">Reference proteome</keyword>
<reference evidence="1 2" key="1">
    <citation type="submission" date="2015-12" db="EMBL/GenBank/DDBJ databases">
        <title>The genome of Folsomia candida.</title>
        <authorList>
            <person name="Faddeeva A."/>
            <person name="Derks M.F."/>
            <person name="Anvar Y."/>
            <person name="Smit S."/>
            <person name="Van Straalen N."/>
            <person name="Roelofs D."/>
        </authorList>
    </citation>
    <scope>NUCLEOTIDE SEQUENCE [LARGE SCALE GENOMIC DNA]</scope>
    <source>
        <strain evidence="1 2">VU population</strain>
        <tissue evidence="1">Whole body</tissue>
    </source>
</reference>
<dbReference type="Pfam" id="PF01161">
    <property type="entry name" value="PBP"/>
    <property type="match status" value="1"/>
</dbReference>
<dbReference type="AlphaFoldDB" id="A0A226EI47"/>